<evidence type="ECO:0000256" key="5">
    <source>
        <dbReference type="ARBA" id="ARBA00023040"/>
    </source>
</evidence>
<evidence type="ECO:0000313" key="15">
    <source>
        <dbReference type="Proteomes" id="UP001159427"/>
    </source>
</evidence>
<accession>A0ABN8RTV1</accession>
<keyword evidence="6 11" id="KW-0472">Membrane</keyword>
<dbReference type="InterPro" id="IPR038550">
    <property type="entry name" value="GPCR_3_9-Cys_sf"/>
</dbReference>
<evidence type="ECO:0000256" key="9">
    <source>
        <dbReference type="ARBA" id="ARBA00023224"/>
    </source>
</evidence>
<evidence type="ECO:0000313" key="14">
    <source>
        <dbReference type="EMBL" id="CAH3182911.1"/>
    </source>
</evidence>
<dbReference type="InterPro" id="IPR017979">
    <property type="entry name" value="GPCR_3_CS"/>
</dbReference>
<dbReference type="CDD" id="cd06350">
    <property type="entry name" value="PBP1_GPCR_family_C-like"/>
    <property type="match status" value="1"/>
</dbReference>
<protein>
    <recommendedName>
        <fullName evidence="13">G-protein coupled receptors family 3 profile domain-containing protein</fullName>
    </recommendedName>
</protein>
<keyword evidence="12" id="KW-0732">Signal</keyword>
<reference evidence="14 15" key="1">
    <citation type="submission" date="2022-05" db="EMBL/GenBank/DDBJ databases">
        <authorList>
            <consortium name="Genoscope - CEA"/>
            <person name="William W."/>
        </authorList>
    </citation>
    <scope>NUCLEOTIDE SEQUENCE [LARGE SCALE GENOMIC DNA]</scope>
</reference>
<feature type="transmembrane region" description="Helical" evidence="11">
    <location>
        <begin position="498"/>
        <end position="518"/>
    </location>
</feature>
<evidence type="ECO:0000256" key="7">
    <source>
        <dbReference type="ARBA" id="ARBA00023170"/>
    </source>
</evidence>
<dbReference type="PROSITE" id="PS50259">
    <property type="entry name" value="G_PROTEIN_RECEP_F3_4"/>
    <property type="match status" value="1"/>
</dbReference>
<dbReference type="InterPro" id="IPR050726">
    <property type="entry name" value="mGluR"/>
</dbReference>
<dbReference type="Pfam" id="PF00003">
    <property type="entry name" value="7tm_3"/>
    <property type="match status" value="1"/>
</dbReference>
<dbReference type="EMBL" id="CALNXI010002096">
    <property type="protein sequence ID" value="CAH3182911.1"/>
    <property type="molecule type" value="Genomic_DNA"/>
</dbReference>
<organism evidence="14 15">
    <name type="scientific">Porites evermanni</name>
    <dbReference type="NCBI Taxonomy" id="104178"/>
    <lineage>
        <taxon>Eukaryota</taxon>
        <taxon>Metazoa</taxon>
        <taxon>Cnidaria</taxon>
        <taxon>Anthozoa</taxon>
        <taxon>Hexacorallia</taxon>
        <taxon>Scleractinia</taxon>
        <taxon>Fungiina</taxon>
        <taxon>Poritidae</taxon>
        <taxon>Porites</taxon>
    </lineage>
</organism>
<evidence type="ECO:0000256" key="12">
    <source>
        <dbReference type="SAM" id="SignalP"/>
    </source>
</evidence>
<keyword evidence="8" id="KW-0325">Glycoprotein</keyword>
<evidence type="ECO:0000256" key="8">
    <source>
        <dbReference type="ARBA" id="ARBA00023180"/>
    </source>
</evidence>
<feature type="signal peptide" evidence="12">
    <location>
        <begin position="1"/>
        <end position="19"/>
    </location>
</feature>
<evidence type="ECO:0000259" key="13">
    <source>
        <dbReference type="PROSITE" id="PS50259"/>
    </source>
</evidence>
<keyword evidence="7" id="KW-0675">Receptor</keyword>
<dbReference type="SUPFAM" id="SSF53822">
    <property type="entry name" value="Periplasmic binding protein-like I"/>
    <property type="match status" value="1"/>
</dbReference>
<dbReference type="Proteomes" id="UP001159427">
    <property type="component" value="Unassembled WGS sequence"/>
</dbReference>
<keyword evidence="15" id="KW-1185">Reference proteome</keyword>
<feature type="chain" id="PRO_5046654322" description="G-protein coupled receptors family 3 profile domain-containing protein" evidence="12">
    <location>
        <begin position="20"/>
        <end position="546"/>
    </location>
</feature>
<gene>
    <name evidence="14" type="ORF">PEVE_00014499</name>
</gene>
<keyword evidence="5" id="KW-0297">G-protein coupled receptor</keyword>
<feature type="transmembrane region" description="Helical" evidence="11">
    <location>
        <begin position="524"/>
        <end position="543"/>
    </location>
</feature>
<sequence length="546" mass="60642">MRLLILCLLLKTAIDLMFPFQLSAAIAKKRRTRFFVSGDIVLGALIPVHFSPNLAPHPGNTSCRGVFHVRGFKGVEAMLYAVELINNNSNLLPNLRLGVDIKDTCGSIDYAIMESLSFDFIRNAFAENEFAGCVESREEVPLGQNNHHSVSQRLNDSSSQLANSGSSKSENTSVSECCFNKTLTAAIIGAAFSGVTMATASLTGLFHVPVISFASTSRLLSDRTRFQYFYRTVPSDNLQAQAVTGLLHRLKWHFVIALASDNEYGRSGIAALKQSINSQEVHRVCIVVDQLFSRKGTKEEMSNVLNKIKQFSQARYIRKVNFSGFSQPRIFFNKEGSTRGQYDIYYLRNRSSKYVKVGTWRNGTPFLNFELVKASENDSFDIPASLCSKDCKKGNYRIPKSQFPECCWDCAKCDGKSFTNTSNMTNCVECPEGTWPTAEHSDCRPIEARYLHWGEAWAVAIVTLSLTGFTLVVGTCLLFVKSRGTAVVKAASRQLSHVLLLGIALFYLTPLCYIIQPSENSCKLLPFMFGMCFALVVGELRMLSSA</sequence>
<proteinExistence type="predicted"/>
<dbReference type="InterPro" id="IPR011500">
    <property type="entry name" value="GPCR_3_9-Cys_dom"/>
</dbReference>
<evidence type="ECO:0000256" key="11">
    <source>
        <dbReference type="SAM" id="Phobius"/>
    </source>
</evidence>
<keyword evidence="2" id="KW-1003">Cell membrane</keyword>
<dbReference type="Gene3D" id="2.10.50.30">
    <property type="entry name" value="GPCR, family 3, nine cysteines domain"/>
    <property type="match status" value="1"/>
</dbReference>
<dbReference type="PROSITE" id="PS00980">
    <property type="entry name" value="G_PROTEIN_RECEP_F3_2"/>
    <property type="match status" value="1"/>
</dbReference>
<dbReference type="InterPro" id="IPR017978">
    <property type="entry name" value="GPCR_3_C"/>
</dbReference>
<evidence type="ECO:0000256" key="4">
    <source>
        <dbReference type="ARBA" id="ARBA00022989"/>
    </source>
</evidence>
<dbReference type="Pfam" id="PF01094">
    <property type="entry name" value="ANF_receptor"/>
    <property type="match status" value="1"/>
</dbReference>
<comment type="subcellular location">
    <subcellularLocation>
        <location evidence="1">Cell membrane</location>
        <topology evidence="1">Multi-pass membrane protein</topology>
    </subcellularLocation>
</comment>
<name>A0ABN8RTV1_9CNID</name>
<dbReference type="InterPro" id="IPR028082">
    <property type="entry name" value="Peripla_BP_I"/>
</dbReference>
<dbReference type="PRINTS" id="PR00248">
    <property type="entry name" value="GPCRMGR"/>
</dbReference>
<feature type="transmembrane region" description="Helical" evidence="11">
    <location>
        <begin position="456"/>
        <end position="478"/>
    </location>
</feature>
<evidence type="ECO:0000256" key="2">
    <source>
        <dbReference type="ARBA" id="ARBA00022475"/>
    </source>
</evidence>
<evidence type="ECO:0000256" key="1">
    <source>
        <dbReference type="ARBA" id="ARBA00004651"/>
    </source>
</evidence>
<feature type="domain" description="G-protein coupled receptors family 3 profile" evidence="13">
    <location>
        <begin position="457"/>
        <end position="540"/>
    </location>
</feature>
<dbReference type="InterPro" id="IPR000337">
    <property type="entry name" value="GPCR_3"/>
</dbReference>
<dbReference type="Pfam" id="PF07562">
    <property type="entry name" value="NCD3G"/>
    <property type="match status" value="1"/>
</dbReference>
<evidence type="ECO:0000256" key="6">
    <source>
        <dbReference type="ARBA" id="ARBA00023136"/>
    </source>
</evidence>
<keyword evidence="3 11" id="KW-0812">Transmembrane</keyword>
<keyword evidence="4 11" id="KW-1133">Transmembrane helix</keyword>
<dbReference type="PANTHER" id="PTHR24060">
    <property type="entry name" value="METABOTROPIC GLUTAMATE RECEPTOR"/>
    <property type="match status" value="1"/>
</dbReference>
<evidence type="ECO:0000256" key="10">
    <source>
        <dbReference type="SAM" id="MobiDB-lite"/>
    </source>
</evidence>
<feature type="region of interest" description="Disordered" evidence="10">
    <location>
        <begin position="145"/>
        <end position="172"/>
    </location>
</feature>
<keyword evidence="9" id="KW-0807">Transducer</keyword>
<evidence type="ECO:0000256" key="3">
    <source>
        <dbReference type="ARBA" id="ARBA00022692"/>
    </source>
</evidence>
<comment type="caution">
    <text evidence="14">The sequence shown here is derived from an EMBL/GenBank/DDBJ whole genome shotgun (WGS) entry which is preliminary data.</text>
</comment>
<dbReference type="InterPro" id="IPR001828">
    <property type="entry name" value="ANF_lig-bd_rcpt"/>
</dbReference>
<dbReference type="Gene3D" id="3.40.50.2300">
    <property type="match status" value="2"/>
</dbReference>